<sequence>MINNRRILLLLILFVLGVTFFVVYIKSNQYLALHPQSDKVRNALNDSTTSVFYHDLIPEKSVTLRPAAEVKRAPNFDISKYLVDTAATKVSPADKIYTLKINYTETEVSKLARLLLGEYQQDDTNSDIISYSSLHGKLTFNKNTGAFNYQGIGFRLPFMITSDDLRQPLSDYLIKDMNIFDRFTKATAYYRREGSEGITYVEYHHDWDLIGAPILSMPAVPAMPETLSFQDLSLSTFADNDPKDNSIYFSSDKPGFARRTDFNSATIAYNQEGYLLSIESNLRYIVKEESLEEKGLSLMNIGALGGELNNQGGYFRIALPAGEGIINLDKVFPDNTLKANTASVTDVALGYLEKPDGVEQKYLIPSYIVRGFAETDTGYRVNFAQSIPAIEENKLSDLSLFSVYGQESVFLPTATPSPTPIILYCQDDSTECNYQVFKPTPTIQVPTSPTPTFSVLPTITAKLTPVKLTPQPSIIWPTVTLRPTQRSYPTPTPDNSPCILTDSTGRPLTNIQTITVFVPGLGTVYFFPGKRIAAAYRRQNRTGINTNQIYAFQELESKELQKRFADVMLADPNQIQFDRYGHLDLVAIALSAFNFDLRNTYNNRGLSSTQTPEYKAIQSNLEAAIAKKVADSSIVGEVVGTQDMLKKISAYQTGLTDVPFGALYQSLILTRQGGGSSLNASKLKLSPYDCQPVTTMSPSIYFYPETPIEINLVITHDKITFADPFIADTYNLTATTNGNLDFVGMKRNRFYYEYKDVKFDRPNQGWIIISDRINDFIKNEISKKLGLSENETSDLIKDINANLAVNAISKPFLFVGLIDQTEITEKLPFTILPKPDSINRIHLFLKSVQDKKPTQKPELNRINRHGFSVIEVGVYMDQN</sequence>
<proteinExistence type="predicted"/>
<keyword evidence="1" id="KW-0472">Membrane</keyword>
<name>A0A1F7JMR6_9BACT</name>
<dbReference type="STRING" id="1802074.A3J15_01230"/>
<evidence type="ECO:0000313" key="3">
    <source>
        <dbReference type="Proteomes" id="UP000176376"/>
    </source>
</evidence>
<dbReference type="AlphaFoldDB" id="A0A1F7JMR6"/>
<comment type="caution">
    <text evidence="2">The sequence shown here is derived from an EMBL/GenBank/DDBJ whole genome shotgun (WGS) entry which is preliminary data.</text>
</comment>
<keyword evidence="1" id="KW-0812">Transmembrane</keyword>
<dbReference type="Proteomes" id="UP000176376">
    <property type="component" value="Unassembled WGS sequence"/>
</dbReference>
<organism evidence="2 3">
    <name type="scientific">Candidatus Roizmanbacteria bacterium RIFCSPLOWO2_02_FULL_38_10</name>
    <dbReference type="NCBI Taxonomy" id="1802074"/>
    <lineage>
        <taxon>Bacteria</taxon>
        <taxon>Candidatus Roizmaniibacteriota</taxon>
    </lineage>
</organism>
<gene>
    <name evidence="2" type="ORF">A3J15_01230</name>
</gene>
<evidence type="ECO:0000256" key="1">
    <source>
        <dbReference type="SAM" id="Phobius"/>
    </source>
</evidence>
<reference evidence="2 3" key="1">
    <citation type="journal article" date="2016" name="Nat. Commun.">
        <title>Thousands of microbial genomes shed light on interconnected biogeochemical processes in an aquifer system.</title>
        <authorList>
            <person name="Anantharaman K."/>
            <person name="Brown C.T."/>
            <person name="Hug L.A."/>
            <person name="Sharon I."/>
            <person name="Castelle C.J."/>
            <person name="Probst A.J."/>
            <person name="Thomas B.C."/>
            <person name="Singh A."/>
            <person name="Wilkins M.J."/>
            <person name="Karaoz U."/>
            <person name="Brodie E.L."/>
            <person name="Williams K.H."/>
            <person name="Hubbard S.S."/>
            <person name="Banfield J.F."/>
        </authorList>
    </citation>
    <scope>NUCLEOTIDE SEQUENCE [LARGE SCALE GENOMIC DNA]</scope>
</reference>
<keyword evidence="1" id="KW-1133">Transmembrane helix</keyword>
<accession>A0A1F7JMR6</accession>
<protein>
    <submittedName>
        <fullName evidence="2">Uncharacterized protein</fullName>
    </submittedName>
</protein>
<evidence type="ECO:0000313" key="2">
    <source>
        <dbReference type="EMBL" id="OGK56867.1"/>
    </source>
</evidence>
<feature type="transmembrane region" description="Helical" evidence="1">
    <location>
        <begin position="7"/>
        <end position="25"/>
    </location>
</feature>
<dbReference type="EMBL" id="MGAY01000020">
    <property type="protein sequence ID" value="OGK56867.1"/>
    <property type="molecule type" value="Genomic_DNA"/>
</dbReference>